<feature type="transmembrane region" description="Helical" evidence="8">
    <location>
        <begin position="354"/>
        <end position="377"/>
    </location>
</feature>
<feature type="region of interest" description="Disordered" evidence="7">
    <location>
        <begin position="482"/>
        <end position="513"/>
    </location>
</feature>
<dbReference type="AlphaFoldDB" id="A0AA40EHN2"/>
<dbReference type="PANTHER" id="PTHR43791:SF4">
    <property type="entry name" value="PANTOTHENATE TRANSPORTER FEN2"/>
    <property type="match status" value="1"/>
</dbReference>
<evidence type="ECO:0000256" key="6">
    <source>
        <dbReference type="ARBA" id="ARBA00037968"/>
    </source>
</evidence>
<dbReference type="GO" id="GO:0098717">
    <property type="term" value="P:pantothenate import across plasma membrane"/>
    <property type="evidence" value="ECO:0007669"/>
    <property type="project" value="TreeGrafter"/>
</dbReference>
<feature type="transmembrane region" description="Helical" evidence="8">
    <location>
        <begin position="329"/>
        <end position="347"/>
    </location>
</feature>
<organism evidence="10 11">
    <name type="scientific">Apiosordaria backusii</name>
    <dbReference type="NCBI Taxonomy" id="314023"/>
    <lineage>
        <taxon>Eukaryota</taxon>
        <taxon>Fungi</taxon>
        <taxon>Dikarya</taxon>
        <taxon>Ascomycota</taxon>
        <taxon>Pezizomycotina</taxon>
        <taxon>Sordariomycetes</taxon>
        <taxon>Sordariomycetidae</taxon>
        <taxon>Sordariales</taxon>
        <taxon>Lasiosphaeriaceae</taxon>
        <taxon>Apiosordaria</taxon>
    </lineage>
</organism>
<feature type="transmembrane region" description="Helical" evidence="8">
    <location>
        <begin position="283"/>
        <end position="309"/>
    </location>
</feature>
<dbReference type="InterPro" id="IPR011701">
    <property type="entry name" value="MFS"/>
</dbReference>
<feature type="domain" description="Major facilitator superfamily (MFS) profile" evidence="9">
    <location>
        <begin position="43"/>
        <end position="513"/>
    </location>
</feature>
<feature type="transmembrane region" description="Helical" evidence="8">
    <location>
        <begin position="389"/>
        <end position="408"/>
    </location>
</feature>
<dbReference type="PANTHER" id="PTHR43791">
    <property type="entry name" value="PERMEASE-RELATED"/>
    <property type="match status" value="1"/>
</dbReference>
<dbReference type="GO" id="GO:0005886">
    <property type="term" value="C:plasma membrane"/>
    <property type="evidence" value="ECO:0007669"/>
    <property type="project" value="TreeGrafter"/>
</dbReference>
<evidence type="ECO:0000256" key="1">
    <source>
        <dbReference type="ARBA" id="ARBA00004141"/>
    </source>
</evidence>
<comment type="caution">
    <text evidence="10">The sequence shown here is derived from an EMBL/GenBank/DDBJ whole genome shotgun (WGS) entry which is preliminary data.</text>
</comment>
<feature type="transmembrane region" description="Helical" evidence="8">
    <location>
        <begin position="454"/>
        <end position="474"/>
    </location>
</feature>
<reference evidence="10" key="1">
    <citation type="submission" date="2023-06" db="EMBL/GenBank/DDBJ databases">
        <title>Genome-scale phylogeny and comparative genomics of the fungal order Sordariales.</title>
        <authorList>
            <consortium name="Lawrence Berkeley National Laboratory"/>
            <person name="Hensen N."/>
            <person name="Bonometti L."/>
            <person name="Westerberg I."/>
            <person name="Brannstrom I.O."/>
            <person name="Guillou S."/>
            <person name="Cros-Aarteil S."/>
            <person name="Calhoun S."/>
            <person name="Haridas S."/>
            <person name="Kuo A."/>
            <person name="Mondo S."/>
            <person name="Pangilinan J."/>
            <person name="Riley R."/>
            <person name="Labutti K."/>
            <person name="Andreopoulos B."/>
            <person name="Lipzen A."/>
            <person name="Chen C."/>
            <person name="Yanf M."/>
            <person name="Daum C."/>
            <person name="Ng V."/>
            <person name="Clum A."/>
            <person name="Steindorff A."/>
            <person name="Ohm R."/>
            <person name="Martin F."/>
            <person name="Silar P."/>
            <person name="Natvig D."/>
            <person name="Lalanne C."/>
            <person name="Gautier V."/>
            <person name="Ament-Velasquez S.L."/>
            <person name="Kruys A."/>
            <person name="Hutchinson M.I."/>
            <person name="Powell A.J."/>
            <person name="Barry K."/>
            <person name="Miller A.N."/>
            <person name="Grigoriev I.V."/>
            <person name="Debuchy R."/>
            <person name="Gladieux P."/>
            <person name="Thoren M.H."/>
            <person name="Johannesson H."/>
        </authorList>
    </citation>
    <scope>NUCLEOTIDE SEQUENCE</scope>
    <source>
        <strain evidence="10">CBS 540.89</strain>
    </source>
</reference>
<sequence>MAPSDGDGPSWTTKLKEYFFASTHHHHHLPGEGKLVRKIDFFILTFCCLSYFLNYLDRTNLSNAYVSGMKEDLHFRGDQLNQINTCFTIGYVLGQIPSNLSLHYIKPRVFFPSMMVIWAGLTMITASVSRPQHIMAIRFFQGIAESTTFVGTHYILGSWYTKRELGKRSGIFTASGLAGTMIGGFIQSGIYSSMDGKHGLRGWRWLFIIDGIITLPVAAYGWLVFPDTPGETRVWYLTPQEREMAVERVRLPEKEQQQQNEDEKKISPLSWGFVKKVLGSWEWWGFVILWVIAGEAESFSTNTLLALFLKSHPTNEYSVQQLNDYPTGVPAVGIVSTLFFATLTDFLGGKRWIVGYFIGITGICTSVMILAAQYGLVQEGRETAVVMGAYYWAGTVYACQATFFAWANDAMRWREPVFRSVVLAGMNLGSNAVNAWWSIVFYGASMAPWFTRGMYAMIATSVALAVWTAGLSFMTRRQKQNITRVTDAEDGSSPEGSSRSETGEKGTGSELNA</sequence>
<dbReference type="InterPro" id="IPR036259">
    <property type="entry name" value="MFS_trans_sf"/>
</dbReference>
<dbReference type="Pfam" id="PF07690">
    <property type="entry name" value="MFS_1"/>
    <property type="match status" value="1"/>
</dbReference>
<evidence type="ECO:0000256" key="3">
    <source>
        <dbReference type="ARBA" id="ARBA00022692"/>
    </source>
</evidence>
<dbReference type="Gene3D" id="1.20.1250.20">
    <property type="entry name" value="MFS general substrate transporter like domains"/>
    <property type="match status" value="1"/>
</dbReference>
<dbReference type="SUPFAM" id="SSF103473">
    <property type="entry name" value="MFS general substrate transporter"/>
    <property type="match status" value="1"/>
</dbReference>
<feature type="transmembrane region" description="Helical" evidence="8">
    <location>
        <begin position="39"/>
        <end position="56"/>
    </location>
</feature>
<evidence type="ECO:0000313" key="10">
    <source>
        <dbReference type="EMBL" id="KAK0736293.1"/>
    </source>
</evidence>
<keyword evidence="4 8" id="KW-1133">Transmembrane helix</keyword>
<comment type="similarity">
    <text evidence="6">Belongs to the major facilitator superfamily. Allantoate permease family.</text>
</comment>
<dbReference type="EMBL" id="JAUKTV010000006">
    <property type="protein sequence ID" value="KAK0736293.1"/>
    <property type="molecule type" value="Genomic_DNA"/>
</dbReference>
<comment type="subcellular location">
    <subcellularLocation>
        <location evidence="1">Membrane</location>
        <topology evidence="1">Multi-pass membrane protein</topology>
    </subcellularLocation>
</comment>
<keyword evidence="3 8" id="KW-0812">Transmembrane</keyword>
<evidence type="ECO:0000256" key="7">
    <source>
        <dbReference type="SAM" id="MobiDB-lite"/>
    </source>
</evidence>
<name>A0AA40EHN2_9PEZI</name>
<proteinExistence type="inferred from homology"/>
<dbReference type="InterPro" id="IPR020846">
    <property type="entry name" value="MFS_dom"/>
</dbReference>
<feature type="transmembrane region" description="Helical" evidence="8">
    <location>
        <begin position="203"/>
        <end position="225"/>
    </location>
</feature>
<feature type="transmembrane region" description="Helical" evidence="8">
    <location>
        <begin position="109"/>
        <end position="128"/>
    </location>
</feature>
<gene>
    <name evidence="10" type="ORF">B0T21DRAFT_411480</name>
</gene>
<evidence type="ECO:0000256" key="8">
    <source>
        <dbReference type="SAM" id="Phobius"/>
    </source>
</evidence>
<accession>A0AA40EHN2</accession>
<keyword evidence="11" id="KW-1185">Reference proteome</keyword>
<evidence type="ECO:0000256" key="2">
    <source>
        <dbReference type="ARBA" id="ARBA00022448"/>
    </source>
</evidence>
<keyword evidence="5 8" id="KW-0472">Membrane</keyword>
<evidence type="ECO:0000259" key="9">
    <source>
        <dbReference type="PROSITE" id="PS50850"/>
    </source>
</evidence>
<dbReference type="PROSITE" id="PS50850">
    <property type="entry name" value="MFS"/>
    <property type="match status" value="1"/>
</dbReference>
<feature type="transmembrane region" description="Helical" evidence="8">
    <location>
        <begin position="171"/>
        <end position="191"/>
    </location>
</feature>
<protein>
    <submittedName>
        <fullName evidence="10">Major facilitator superfamily domain-containing protein</fullName>
    </submittedName>
</protein>
<dbReference type="Proteomes" id="UP001172159">
    <property type="component" value="Unassembled WGS sequence"/>
</dbReference>
<evidence type="ECO:0000313" key="11">
    <source>
        <dbReference type="Proteomes" id="UP001172159"/>
    </source>
</evidence>
<dbReference type="FunFam" id="1.20.1250.20:FF:000065">
    <property type="entry name" value="Putative MFS pantothenate transporter"/>
    <property type="match status" value="1"/>
</dbReference>
<feature type="transmembrane region" description="Helical" evidence="8">
    <location>
        <begin position="420"/>
        <end position="442"/>
    </location>
</feature>
<dbReference type="GO" id="GO:0015233">
    <property type="term" value="F:pantothenate transmembrane transporter activity"/>
    <property type="evidence" value="ECO:0007669"/>
    <property type="project" value="TreeGrafter"/>
</dbReference>
<evidence type="ECO:0000256" key="4">
    <source>
        <dbReference type="ARBA" id="ARBA00022989"/>
    </source>
</evidence>
<evidence type="ECO:0000256" key="5">
    <source>
        <dbReference type="ARBA" id="ARBA00023136"/>
    </source>
</evidence>
<keyword evidence="2" id="KW-0813">Transport</keyword>